<dbReference type="EMBL" id="RYFI01000002">
    <property type="protein sequence ID" value="RXF75044.1"/>
    <property type="molecule type" value="Genomic_DNA"/>
</dbReference>
<evidence type="ECO:0000313" key="4">
    <source>
        <dbReference type="Proteomes" id="UP000289708"/>
    </source>
</evidence>
<reference evidence="3 4" key="1">
    <citation type="submission" date="2018-12" db="EMBL/GenBank/DDBJ databases">
        <title>bacterium Hansschlegelia zhihuaiae S113.</title>
        <authorList>
            <person name="He J."/>
        </authorList>
    </citation>
    <scope>NUCLEOTIDE SEQUENCE [LARGE SCALE GENOMIC DNA]</scope>
    <source>
        <strain evidence="3 4">S 113</strain>
    </source>
</reference>
<dbReference type="Gene3D" id="1.10.10.10">
    <property type="entry name" value="Winged helix-like DNA-binding domain superfamily/Winged helix DNA-binding domain"/>
    <property type="match status" value="1"/>
</dbReference>
<dbReference type="InterPro" id="IPR036397">
    <property type="entry name" value="RNaseH_sf"/>
</dbReference>
<comment type="caution">
    <text evidence="3">The sequence shown here is derived from an EMBL/GenBank/DDBJ whole genome shotgun (WGS) entry which is preliminary data.</text>
</comment>
<dbReference type="InterPro" id="IPR012337">
    <property type="entry name" value="RNaseH-like_sf"/>
</dbReference>
<organism evidence="3 4">
    <name type="scientific">Hansschlegelia zhihuaiae</name>
    <dbReference type="NCBI Taxonomy" id="405005"/>
    <lineage>
        <taxon>Bacteria</taxon>
        <taxon>Pseudomonadati</taxon>
        <taxon>Pseudomonadota</taxon>
        <taxon>Alphaproteobacteria</taxon>
        <taxon>Hyphomicrobiales</taxon>
        <taxon>Methylopilaceae</taxon>
        <taxon>Hansschlegelia</taxon>
    </lineage>
</organism>
<feature type="domain" description="HTH Mu-type" evidence="2">
    <location>
        <begin position="3"/>
        <end position="74"/>
    </location>
</feature>
<dbReference type="Gene3D" id="3.30.420.10">
    <property type="entry name" value="Ribonuclease H-like superfamily/Ribonuclease H"/>
    <property type="match status" value="1"/>
</dbReference>
<evidence type="ECO:0000259" key="1">
    <source>
        <dbReference type="PROSITE" id="PS50994"/>
    </source>
</evidence>
<dbReference type="InterPro" id="IPR036388">
    <property type="entry name" value="WH-like_DNA-bd_sf"/>
</dbReference>
<dbReference type="InterPro" id="IPR001584">
    <property type="entry name" value="Integrase_cat-core"/>
</dbReference>
<dbReference type="Proteomes" id="UP000289708">
    <property type="component" value="Unassembled WGS sequence"/>
</dbReference>
<evidence type="ECO:0000259" key="2">
    <source>
        <dbReference type="PROSITE" id="PS51702"/>
    </source>
</evidence>
<dbReference type="Pfam" id="PF02316">
    <property type="entry name" value="HTH_Tnp_Mu_1"/>
    <property type="match status" value="1"/>
</dbReference>
<dbReference type="InterPro" id="IPR009061">
    <property type="entry name" value="DNA-bd_dom_put_sf"/>
</dbReference>
<dbReference type="InterPro" id="IPR015378">
    <property type="entry name" value="Transposase-like_Mu_C"/>
</dbReference>
<dbReference type="PANTHER" id="PTHR35004">
    <property type="entry name" value="TRANSPOSASE RV3428C-RELATED"/>
    <property type="match status" value="1"/>
</dbReference>
<dbReference type="RefSeq" id="WP_128776034.1">
    <property type="nucleotide sequence ID" value="NZ_RYFI01000002.1"/>
</dbReference>
<keyword evidence="4" id="KW-1185">Reference proteome</keyword>
<feature type="domain" description="Integrase catalytic" evidence="1">
    <location>
        <begin position="274"/>
        <end position="468"/>
    </location>
</feature>
<dbReference type="Pfam" id="PF00665">
    <property type="entry name" value="rve"/>
    <property type="match status" value="1"/>
</dbReference>
<dbReference type="PANTHER" id="PTHR35004:SF6">
    <property type="entry name" value="TRANSPOSASE"/>
    <property type="match status" value="1"/>
</dbReference>
<gene>
    <name evidence="3" type="ORF">EK403_03065</name>
</gene>
<accession>A0A4Q0MMT4</accession>
<protein>
    <submittedName>
        <fullName evidence="3">Integrase</fullName>
    </submittedName>
</protein>
<dbReference type="AlphaFoldDB" id="A0A4Q0MMT4"/>
<evidence type="ECO:0000313" key="3">
    <source>
        <dbReference type="EMBL" id="RXF75044.1"/>
    </source>
</evidence>
<dbReference type="Pfam" id="PF09299">
    <property type="entry name" value="Mu-transpos_C"/>
    <property type="match status" value="1"/>
</dbReference>
<dbReference type="OrthoDB" id="5287589at2"/>
<proteinExistence type="predicted"/>
<dbReference type="GO" id="GO:0015074">
    <property type="term" value="P:DNA integration"/>
    <property type="evidence" value="ECO:0007669"/>
    <property type="project" value="InterPro"/>
</dbReference>
<dbReference type="PROSITE" id="PS51702">
    <property type="entry name" value="HTH_MU"/>
    <property type="match status" value="1"/>
</dbReference>
<dbReference type="PROSITE" id="PS50994">
    <property type="entry name" value="INTEGRASE"/>
    <property type="match status" value="1"/>
</dbReference>
<dbReference type="SUPFAM" id="SSF46955">
    <property type="entry name" value="Putative DNA-binding domain"/>
    <property type="match status" value="1"/>
</dbReference>
<sequence length="743" mass="80976">MKEWLTAREIATEALPALPETERGVQLLSEREGWNASLAYARPRSGRGGGFEYNVALFPTLAQLEYKRRHLKVEQLELPIPASLGAAPVTDRERAERDARLAVLAAFERFSKGQRLKPASLAQIFVARYNSGTLPVDPWVRERICKLSKRSLQRWRLAKEANRTESLGSDPGKARAGTGLLDVANGGRVRTHILALIAHQPHISAANVRKLVRAEFGDELVGRDGSLQAVPPVRTFQHAIAALKRTEQVALTKLSNPDRYRSTMAPRGVGALRHVTKPNQLWQIDASPADAQCIDGRHAIYVCLDVAPRRIRFYVSKTPRAAAVGLLIRRALLAWGVPETIKTDNGSDFVAAETKRLFASLGIEAELSPAYTPQAKGHVERAIRTVQHDLMPLLPGYVGHSVADRKQIEDRKGFADRLGADTAELFGVSMTGAELQAHLDAWAEETYAHKPHAGLKGATPFQAAAASPEARRMVDERALDVLLMPVAGSGGVRTVQATGVRIDGHHFVLKEALPGDRVLLRMDPLDAGRAFAFDVKDGRHVGEALCAELAGIDPKKLLAAKKAMTAEILERRAGEAKAEVKRLVKGRPLIERTLEVDRRDAPNVLAFPKPEVPHTTPEIAAALDVTREAEVIPLDERAAAMHAQLKAELEGPALPGLARLVEAADARAAKIAARTDRVGGNVAALPESPKERFRRAKAVLLAVEAGEVVDTLDAVWAGGYAQTPEYRAHQGMLDIYGEEYLAF</sequence>
<dbReference type="SUPFAM" id="SSF53098">
    <property type="entry name" value="Ribonuclease H-like"/>
    <property type="match status" value="1"/>
</dbReference>
<dbReference type="GO" id="GO:0003677">
    <property type="term" value="F:DNA binding"/>
    <property type="evidence" value="ECO:0007669"/>
    <property type="project" value="InterPro"/>
</dbReference>
<name>A0A4Q0MMT4_9HYPH</name>
<dbReference type="InterPro" id="IPR003314">
    <property type="entry name" value="Mu-type_HTH"/>
</dbReference>